<keyword evidence="2" id="KW-0503">Monooxygenase</keyword>
<dbReference type="AlphaFoldDB" id="C3MLF7"/>
<evidence type="ECO:0000256" key="2">
    <source>
        <dbReference type="ARBA" id="ARBA00023033"/>
    </source>
</evidence>
<dbReference type="Proteomes" id="UP000001747">
    <property type="component" value="Chromosome"/>
</dbReference>
<gene>
    <name evidence="3" type="ordered locus">LS215_0425</name>
</gene>
<dbReference type="Pfam" id="PF02332">
    <property type="entry name" value="Phenol_Hydrox"/>
    <property type="match status" value="1"/>
</dbReference>
<keyword evidence="1" id="KW-0560">Oxidoreductase</keyword>
<dbReference type="KEGG" id="sis:LS215_0425"/>
<name>C3MLF7_SACI2</name>
<dbReference type="InterPro" id="IPR003430">
    <property type="entry name" value="Phenol_Hydrox"/>
</dbReference>
<evidence type="ECO:0000313" key="4">
    <source>
        <dbReference type="Proteomes" id="UP000001747"/>
    </source>
</evidence>
<dbReference type="Gene3D" id="1.10.620.20">
    <property type="entry name" value="Ribonucleotide Reductase, subunit A"/>
    <property type="match status" value="1"/>
</dbReference>
<dbReference type="InterPro" id="IPR012078">
    <property type="entry name" value="MP_mOase_hydro"/>
</dbReference>
<organism evidence="3 4">
    <name type="scientific">Saccharolobus islandicus (strain L.S.2.15 / Lassen #1)</name>
    <name type="common">Sulfolobus islandicus</name>
    <dbReference type="NCBI Taxonomy" id="429572"/>
    <lineage>
        <taxon>Archaea</taxon>
        <taxon>Thermoproteota</taxon>
        <taxon>Thermoprotei</taxon>
        <taxon>Sulfolobales</taxon>
        <taxon>Sulfolobaceae</taxon>
        <taxon>Saccharolobus</taxon>
    </lineage>
</organism>
<dbReference type="GO" id="GO:0016709">
    <property type="term" value="F:oxidoreductase activity, acting on paired donors, with incorporation or reduction of molecular oxygen, NAD(P)H as one donor, and incorporation of one atom of oxygen"/>
    <property type="evidence" value="ECO:0007669"/>
    <property type="project" value="InterPro"/>
</dbReference>
<dbReference type="InterPro" id="IPR012348">
    <property type="entry name" value="RNR-like"/>
</dbReference>
<dbReference type="SUPFAM" id="SSF47240">
    <property type="entry name" value="Ferritin-like"/>
    <property type="match status" value="1"/>
</dbReference>
<accession>C3MLF7</accession>
<dbReference type="PIRSF" id="PIRSF000040">
    <property type="entry name" value="MMOH_comp"/>
    <property type="match status" value="1"/>
</dbReference>
<reference evidence="3 4" key="1">
    <citation type="journal article" date="2009" name="Proc. Natl. Acad. Sci. U.S.A.">
        <title>Biogeography of the Sulfolobus islandicus pan-genome.</title>
        <authorList>
            <person name="Reno M.L."/>
            <person name="Held N.L."/>
            <person name="Fields C.J."/>
            <person name="Burke P.V."/>
            <person name="Whitaker R.J."/>
        </authorList>
    </citation>
    <scope>NUCLEOTIDE SEQUENCE [LARGE SCALE GENOMIC DNA]</scope>
    <source>
        <strain evidence="4">L.S.2.15 / Lassen #1</strain>
    </source>
</reference>
<dbReference type="HOGENOM" id="CLU_061948_0_0_2"/>
<evidence type="ECO:0000313" key="3">
    <source>
        <dbReference type="EMBL" id="ACP34555.1"/>
    </source>
</evidence>
<protein>
    <submittedName>
        <fullName evidence="3">Methane/phenol/toluene hydroxylase</fullName>
    </submittedName>
</protein>
<proteinExistence type="predicted"/>
<sequence length="380" mass="45731">MKKVMTRLEDLEWYRRYKQMFGAFKSGVEGDRFFRDYEYRGYKRVWSTWPMLEKKLGRKKPSEYQIVTYALSYWADPRSPTYIYDKGPFELGTEHITQKWYKHFRDNSPFIKPLFERGEWHDYEDPYKLTYWTYNSMADDNETFLDKIYEEIVNTKYDWNLSEEVLELYKNVYDPLRYVFHIMQMESMYLASTAPTSSITNVFIFMGMDHMRRVQRIAQRVKMLDIIYPSLGFGKEARKIFEESPLFQLTREVLEKMLATYDVGESLVAFNLAVKFVLDELTLQHLTQQFSKMGDEMIRHIHMSFYNDTLRHRHQAQELFKYAFSKEPSLKDVIKPWLKDWQEMAFNATEGFRDVLKGEYDNTIKQIKKAHSEYLGGIGL</sequence>
<evidence type="ECO:0000256" key="1">
    <source>
        <dbReference type="ARBA" id="ARBA00023002"/>
    </source>
</evidence>
<dbReference type="EMBL" id="CP001399">
    <property type="protein sequence ID" value="ACP34555.1"/>
    <property type="molecule type" value="Genomic_DNA"/>
</dbReference>
<dbReference type="InterPro" id="IPR009078">
    <property type="entry name" value="Ferritin-like_SF"/>
</dbReference>